<protein>
    <recommendedName>
        <fullName evidence="2">MAM domain-containing protein</fullName>
    </recommendedName>
</protein>
<dbReference type="Gene3D" id="2.60.120.200">
    <property type="match status" value="1"/>
</dbReference>
<dbReference type="InterPro" id="IPR013320">
    <property type="entry name" value="ConA-like_dom_sf"/>
</dbReference>
<name>A0A162NGG9_9CRUS</name>
<evidence type="ECO:0000259" key="2">
    <source>
        <dbReference type="PROSITE" id="PS50060"/>
    </source>
</evidence>
<dbReference type="InterPro" id="IPR000998">
    <property type="entry name" value="MAM_dom"/>
</dbReference>
<gene>
    <name evidence="3" type="ORF">APZ42_015975</name>
</gene>
<dbReference type="OrthoDB" id="6365615at2759"/>
<keyword evidence="4" id="KW-1185">Reference proteome</keyword>
<feature type="chain" id="PRO_5007837777" description="MAM domain-containing protein" evidence="1">
    <location>
        <begin position="23"/>
        <end position="177"/>
    </location>
</feature>
<evidence type="ECO:0000313" key="4">
    <source>
        <dbReference type="Proteomes" id="UP000076858"/>
    </source>
</evidence>
<proteinExistence type="predicted"/>
<evidence type="ECO:0000256" key="1">
    <source>
        <dbReference type="SAM" id="SignalP"/>
    </source>
</evidence>
<dbReference type="GO" id="GO:0016020">
    <property type="term" value="C:membrane"/>
    <property type="evidence" value="ECO:0007669"/>
    <property type="project" value="InterPro"/>
</dbReference>
<dbReference type="PROSITE" id="PS50060">
    <property type="entry name" value="MAM_2"/>
    <property type="match status" value="1"/>
</dbReference>
<dbReference type="EMBL" id="LRGB01000568">
    <property type="protein sequence ID" value="KZS17955.1"/>
    <property type="molecule type" value="Genomic_DNA"/>
</dbReference>
<accession>A0A162NGG9</accession>
<organism evidence="3 4">
    <name type="scientific">Daphnia magna</name>
    <dbReference type="NCBI Taxonomy" id="35525"/>
    <lineage>
        <taxon>Eukaryota</taxon>
        <taxon>Metazoa</taxon>
        <taxon>Ecdysozoa</taxon>
        <taxon>Arthropoda</taxon>
        <taxon>Crustacea</taxon>
        <taxon>Branchiopoda</taxon>
        <taxon>Diplostraca</taxon>
        <taxon>Cladocera</taxon>
        <taxon>Anomopoda</taxon>
        <taxon>Daphniidae</taxon>
        <taxon>Daphnia</taxon>
    </lineage>
</organism>
<evidence type="ECO:0000313" key="3">
    <source>
        <dbReference type="EMBL" id="KZS17955.1"/>
    </source>
</evidence>
<comment type="caution">
    <text evidence="3">The sequence shown here is derived from an EMBL/GenBank/DDBJ whole genome shotgun (WGS) entry which is preliminary data.</text>
</comment>
<feature type="signal peptide" evidence="1">
    <location>
        <begin position="1"/>
        <end position="22"/>
    </location>
</feature>
<dbReference type="AlphaFoldDB" id="A0A162NGG9"/>
<reference evidence="3 4" key="1">
    <citation type="submission" date="2016-03" db="EMBL/GenBank/DDBJ databases">
        <title>EvidentialGene: Evidence-directed Construction of Genes on Genomes.</title>
        <authorList>
            <person name="Gilbert D.G."/>
            <person name="Choi J.-H."/>
            <person name="Mockaitis K."/>
            <person name="Colbourne J."/>
            <person name="Pfrender M."/>
        </authorList>
    </citation>
    <scope>NUCLEOTIDE SEQUENCE [LARGE SCALE GENOMIC DNA]</scope>
    <source>
        <strain evidence="3 4">Xinb3</strain>
        <tissue evidence="3">Complete organism</tissue>
    </source>
</reference>
<dbReference type="Proteomes" id="UP000076858">
    <property type="component" value="Unassembled WGS sequence"/>
</dbReference>
<sequence length="177" mass="19900">MQEIVLIVFAIILCLTKRSGQSIRVGSKELSELDNDFEDGTLQPWIEESQTSIRWQVGNQASSWEPNNPAPQPLNGKNYLRVDRRGASSSFGVAILRSPTFKLLSGSETHVSFSFWIRSKWPAFTNLELYVARNGNEEQLVNLYNYSDISNRSWQSRSALLTGQSSSKFSSFTLTAA</sequence>
<dbReference type="Pfam" id="PF00629">
    <property type="entry name" value="MAM"/>
    <property type="match status" value="1"/>
</dbReference>
<feature type="domain" description="MAM" evidence="2">
    <location>
        <begin position="33"/>
        <end position="169"/>
    </location>
</feature>
<keyword evidence="1" id="KW-0732">Signal</keyword>
<dbReference type="SUPFAM" id="SSF49899">
    <property type="entry name" value="Concanavalin A-like lectins/glucanases"/>
    <property type="match status" value="1"/>
</dbReference>